<feature type="compositionally biased region" description="Polar residues" evidence="2">
    <location>
        <begin position="1527"/>
        <end position="1545"/>
    </location>
</feature>
<sequence>MGSNVYYFDYCEEDLPENMDTGILPLKNKKGNQRPSSFSGVTSYLKNRRPPPLIPRQLPRPKLANQKPQLPPRQINTQKECPSQSSHRDSSPGTFRLYSIPEKEEDIHGEPSLKRKTMSEQKPQYSSTEPDISKTKPSSGIQKSDHYGSMPDMSASGGLKPPELTRRESTVDPVDVSSDFSFIGSEPLFSSSPIPQDKKVFNFDLADNLQDQNSEQNMEETHQSDDKTMYHTAFSQVSEASLGSENASTESIPDRERRSISEHTKSKSSNLDQPMLRRASSGKLQETELNPLKTVDSVRQYFTKPSELLKRKLKHTSQENEQDLLNKKETVDFVKGKDHQSSPHQKPVPSQIKVVQCQEKVFKETVESKHKEHDTIGQEEAVKEDQVSEEFQKDAVDKLSIHKVSSDHLRIEPSPYTENMQKQTGGSERNDILPRSYSEPKGRQPVRYREERKYRSHDSHVGYDPHHDFTSVVDFLEVLKVQEEESRMTGIHVTDQREADEEEKEDSEHKTVEENMDDGQESVRTNDTGSVRSKVDFIESRKQKYTPVVPSPLTYIPSSNPLEKREESGEGRQIVHHDGEKGSRIGEVHVDVTGHGTNISGSTLSYTTPSKLLEKVEIREGRRSKEKFPGYGEIEYTTPSKLGMEKQDSTLSNTQASKLGMEKQDSTLSNTSPSELEVEKYESAMSYTTLSDQEIEKYESTLSYATPSMVGMERQDSIFSYTTPSKLLEKVEIREGRRRKEKFPGYGEIEYTTPSKLGMEKQDSTLSYTTPSKLLEKVEIREGRARSSKEKFPGYGEIEYTTPSKLGMEKRDSIFSYITPSELLEKVEIREVRRSKDKFPGYGEIEYSTPSKLGMEKQESTSSYTTPSRLGMERQAAAAASNLSYTTPSKLLEKVEIRERREKKGKFPGYGEMEYTAASQLGMIERKEQSVTEHNGHPTSTELLNQVETREVRRQSSPETLDNITPSELLEFNVQQEQERTSSSEGSASDTLSSEMYINMEENSGYGDSSISIHLELADLTPKPSNKRLAERPKKPEQMNSPNLTTVTGASCEENYKGSLHRVLSAPDGQLGYSLDNSEPSGKQEPSKVNRNIATTPSKLLEKVETRERREKKDKFPGYGVLDYTTPSKLGTKQKERVESDLFPTSSKLLEKVETREKRANREIFPGYGVLEYRTPSKLVTEPYKEKKTEEQPLLYTTPSELLENIRKRERREMSSGSGYSLLEYETKAKLAAEQNKTRSHKDLLHTTPSILMEKVELREKRRKKEEFPGYGVLDYRTPSSMNAEHAEESADNRPMIDQTPSTVLDEGQVREKRQPLPSVLDNTAPSKLVTKSIKEKIDDKGQILYTTPSKLLEKVEKREDRERRKEREFRYHDGRKSLHSDLSYTTPSKLLEKVEKREDRACRKDQPGYGTLDYTTPSKLIGLSQYQQDEERMASGTEVNRNGKRSLEQTECRSPTISELFEGVRQGNHGNRAPESTHYGSPTISELFEMVRQGNYGNRAPESTRYGSFSSTTPSIIAKKLGYGDSKTSFQQEEPSETANQSNKRLVDRPRNSGQAINKDQMVQSDTMMSAPTEDDSERLLHFHRIASAPNRLSNSQYDVNKSLNDSGLDTETSSITENDKSKDEKRSQREREAILSHIHSDITAYFSKQPSEEGYPNKRHRSEPEFFGSFCDFSSHPSLIDQDTDGAYNIKGTEPLLSSSSSSGGAMVPVDTSSGETTDAIVMDDIQYNEVQKYNGKVQNKLLFPKESDLSSSYPLSLDSLRYRESLSTFNPSYLTFGSNSFTEESTSSGKSSEESVIPMYKPVDDTASINQLFWSMYSSYPDLMQRFLNSDTGTPSQSALNSLSDLYSNALHSFTSDDHPNQEVHYSTGTQKKRALPQSPTSSAPDSRSFFMEKELMESQNRKLQLEISTLTTENKLFKDKYNRAAGKISDLEEELNETKSEYESLQQSVNEEVSEVQRKSKSQMAQDTDHLQSKVTSLVHENEQLKSEVMYLETQLQTANGVVEMARQNNDKNKTLEAYKMEVASLKDEVIKVKSLLEQSERHLHEEETRSRETSQQVIKLTEMKNLLQHQVDMSGGGNTVVDKQIKSLEKRLRVTEERLHQERSDRANNLSAVEDKLLTENARLQATEKELSRQLQREKDKNCNLEQKTKDVKNENEKLRLQVPFDETSLTSHKYDIPYSTHSSQRHESAKNHDFKHIASQLEQQAGVKSEIDMICHLWTTREQAYNQLRHLELMLQDLNLRDNDVTEGLKIQELESKVQSLTRSNQMSEGEITTLKVQMEAREKTLRDVESELELANSKMDLDNGEERKQQKIDKLTAQVNSKQAELGLMNDKYNRLLAENRSLEMELDITKLDLTSVKTKQKEITGIADTKMSFSVKEELEDKSRQIEKMAEEIEKLDSALQQTRQDLYQEQLQCNDLEGQVEGMQQEFEERGRIIDAISETEKEQLSQYKILKNTLDSVNADLKKKEGKIKIQEVELSQQIDKIQQLERKLSLHNETTGGVMVPESAVTELERDKIKSELLEAYSKIKTTEEEMLEMASELQQIQEELTNQKAELLQLSSEKGELEQHLEEIAEEHDALIQEKAQSEEDIVKLENKLQELVETLEIEARKQHGNFGNQYENIPAEFSQMAEELGTLRSLLESKDKELEMFQTKASRQQMDLEFLQRRIELLHSDNQSNREDIARMTNQLILKIKEGVESRQLNEYLSGERVKQQNELAQLEQNLERTAQLQVVKQTEIEKSEFSKKDATISVLEKSSEQVRKALQDNEYENVQLRYRIETLTNDQRKLSTINSSLETKLEMEKKMYDESHQEVTSLNHKLDLLQREHDHVLNNLNTEKQLKEKLN</sequence>
<feature type="compositionally biased region" description="Basic and acidic residues" evidence="2">
    <location>
        <begin position="1357"/>
        <end position="1380"/>
    </location>
</feature>
<feature type="region of interest" description="Disordered" evidence="2">
    <location>
        <begin position="925"/>
        <end position="993"/>
    </location>
</feature>
<evidence type="ECO:0000313" key="3">
    <source>
        <dbReference type="EMBL" id="VDI33764.1"/>
    </source>
</evidence>
<feature type="coiled-coil region" evidence="1">
    <location>
        <begin position="2711"/>
        <end position="2738"/>
    </location>
</feature>
<organism evidence="3 4">
    <name type="scientific">Mytilus galloprovincialis</name>
    <name type="common">Mediterranean mussel</name>
    <dbReference type="NCBI Taxonomy" id="29158"/>
    <lineage>
        <taxon>Eukaryota</taxon>
        <taxon>Metazoa</taxon>
        <taxon>Spiralia</taxon>
        <taxon>Lophotrochozoa</taxon>
        <taxon>Mollusca</taxon>
        <taxon>Bivalvia</taxon>
        <taxon>Autobranchia</taxon>
        <taxon>Pteriomorphia</taxon>
        <taxon>Mytilida</taxon>
        <taxon>Mytiloidea</taxon>
        <taxon>Mytilidae</taxon>
        <taxon>Mytilinae</taxon>
        <taxon>Mytilus</taxon>
    </lineage>
</organism>
<feature type="compositionally biased region" description="Basic and acidic residues" evidence="2">
    <location>
        <begin position="324"/>
        <end position="341"/>
    </location>
</feature>
<feature type="compositionally biased region" description="Basic and acidic residues" evidence="2">
    <location>
        <begin position="428"/>
        <end position="463"/>
    </location>
</feature>
<feature type="compositionally biased region" description="Basic and acidic residues" evidence="2">
    <location>
        <begin position="1028"/>
        <end position="1037"/>
    </location>
</feature>
<feature type="compositionally biased region" description="Basic and acidic residues" evidence="2">
    <location>
        <begin position="101"/>
        <end position="119"/>
    </location>
</feature>
<feature type="region of interest" description="Disordered" evidence="2">
    <location>
        <begin position="1357"/>
        <end position="1385"/>
    </location>
</feature>
<feature type="compositionally biased region" description="Basic and acidic residues" evidence="2">
    <location>
        <begin position="925"/>
        <end position="936"/>
    </location>
</feature>
<dbReference type="PANTHER" id="PTHR23159">
    <property type="entry name" value="CENTROSOMAL PROTEIN 2"/>
    <property type="match status" value="1"/>
</dbReference>
<feature type="region of interest" description="Disordered" evidence="2">
    <location>
        <begin position="365"/>
        <end position="389"/>
    </location>
</feature>
<evidence type="ECO:0000256" key="1">
    <source>
        <dbReference type="SAM" id="Coils"/>
    </source>
</evidence>
<feature type="compositionally biased region" description="Polar residues" evidence="2">
    <location>
        <begin position="74"/>
        <end position="85"/>
    </location>
</feature>
<name>A0A8B6EEK6_MYTGA</name>
<feature type="region of interest" description="Disordered" evidence="2">
    <location>
        <begin position="1397"/>
        <end position="1417"/>
    </location>
</feature>
<protein>
    <submittedName>
        <fullName evidence="3">Golgin subfamily B member 1</fullName>
    </submittedName>
</protein>
<feature type="region of interest" description="Disordered" evidence="2">
    <location>
        <begin position="1067"/>
        <end position="1091"/>
    </location>
</feature>
<feature type="compositionally biased region" description="Polar residues" evidence="2">
    <location>
        <begin position="1595"/>
        <end position="1618"/>
    </location>
</feature>
<feature type="compositionally biased region" description="Polar residues" evidence="2">
    <location>
        <begin position="120"/>
        <end position="142"/>
    </location>
</feature>
<keyword evidence="1" id="KW-0175">Coiled coil</keyword>
<feature type="coiled-coil region" evidence="1">
    <location>
        <begin position="2384"/>
        <end position="2618"/>
    </location>
</feature>
<feature type="coiled-coil region" evidence="1">
    <location>
        <begin position="2227"/>
        <end position="2360"/>
    </location>
</feature>
<feature type="region of interest" description="Disordered" evidence="2">
    <location>
        <begin position="1271"/>
        <end position="1324"/>
    </location>
</feature>
<feature type="compositionally biased region" description="Polar residues" evidence="2">
    <location>
        <begin position="1038"/>
        <end position="1049"/>
    </location>
</feature>
<reference evidence="3" key="1">
    <citation type="submission" date="2018-11" db="EMBL/GenBank/DDBJ databases">
        <authorList>
            <person name="Alioto T."/>
            <person name="Alioto T."/>
        </authorList>
    </citation>
    <scope>NUCLEOTIDE SEQUENCE</scope>
</reference>
<evidence type="ECO:0000256" key="2">
    <source>
        <dbReference type="SAM" id="MobiDB-lite"/>
    </source>
</evidence>
<feature type="region of interest" description="Disordered" evidence="2">
    <location>
        <begin position="204"/>
        <end position="291"/>
    </location>
</feature>
<feature type="region of interest" description="Disordered" evidence="2">
    <location>
        <begin position="1018"/>
        <end position="1049"/>
    </location>
</feature>
<feature type="region of interest" description="Disordered" evidence="2">
    <location>
        <begin position="17"/>
        <end position="174"/>
    </location>
</feature>
<feature type="non-terminal residue" evidence="3">
    <location>
        <position position="2853"/>
    </location>
</feature>
<feature type="compositionally biased region" description="Polar residues" evidence="2">
    <location>
        <begin position="983"/>
        <end position="993"/>
    </location>
</feature>
<feature type="region of interest" description="Disordered" evidence="2">
    <location>
        <begin position="629"/>
        <end position="677"/>
    </location>
</feature>
<dbReference type="OrthoDB" id="6287438at2759"/>
<feature type="coiled-coil region" evidence="1">
    <location>
        <begin position="1897"/>
        <end position="1963"/>
    </location>
</feature>
<feature type="region of interest" description="Disordered" evidence="2">
    <location>
        <begin position="1595"/>
        <end position="1632"/>
    </location>
</feature>
<gene>
    <name evidence="3" type="ORF">MGAL_10B071404</name>
</gene>
<feature type="compositionally biased region" description="Polar residues" evidence="2">
    <location>
        <begin position="233"/>
        <end position="251"/>
    </location>
</feature>
<feature type="compositionally biased region" description="Polar residues" evidence="2">
    <location>
        <begin position="416"/>
        <end position="427"/>
    </location>
</feature>
<feature type="compositionally biased region" description="Basic and acidic residues" evidence="2">
    <location>
        <begin position="252"/>
        <end position="265"/>
    </location>
</feature>
<accession>A0A8B6EEK6</accession>
<feature type="region of interest" description="Disordered" evidence="2">
    <location>
        <begin position="1857"/>
        <end position="1890"/>
    </location>
</feature>
<dbReference type="EMBL" id="UYJE01005074">
    <property type="protein sequence ID" value="VDI33764.1"/>
    <property type="molecule type" value="Genomic_DNA"/>
</dbReference>
<feature type="region of interest" description="Disordered" evidence="2">
    <location>
        <begin position="840"/>
        <end position="891"/>
    </location>
</feature>
<dbReference type="PANTHER" id="PTHR23159:SF60">
    <property type="entry name" value="SPINDLE ASSEMBLY ABNORMAL PROTEIN 4"/>
    <property type="match status" value="1"/>
</dbReference>
<evidence type="ECO:0000313" key="4">
    <source>
        <dbReference type="Proteomes" id="UP000596742"/>
    </source>
</evidence>
<feature type="region of interest" description="Disordered" evidence="2">
    <location>
        <begin position="745"/>
        <end position="765"/>
    </location>
</feature>
<feature type="compositionally biased region" description="Polar residues" evidence="2">
    <location>
        <begin position="957"/>
        <end position="966"/>
    </location>
</feature>
<feature type="compositionally biased region" description="Basic and acidic residues" evidence="2">
    <location>
        <begin position="1619"/>
        <end position="1632"/>
    </location>
</feature>
<dbReference type="Proteomes" id="UP000596742">
    <property type="component" value="Unassembled WGS sequence"/>
</dbReference>
<feature type="compositionally biased region" description="Basic and acidic residues" evidence="2">
    <location>
        <begin position="219"/>
        <end position="229"/>
    </location>
</feature>
<feature type="region of interest" description="Disordered" evidence="2">
    <location>
        <begin position="312"/>
        <end position="351"/>
    </location>
</feature>
<keyword evidence="4" id="KW-1185">Reference proteome</keyword>
<feature type="region of interest" description="Disordered" evidence="2">
    <location>
        <begin position="487"/>
        <end position="583"/>
    </location>
</feature>
<feature type="compositionally biased region" description="Polar residues" evidence="2">
    <location>
        <begin position="522"/>
        <end position="531"/>
    </location>
</feature>
<proteinExistence type="predicted"/>
<feature type="region of interest" description="Disordered" evidence="2">
    <location>
        <begin position="1527"/>
        <end position="1577"/>
    </location>
</feature>
<feature type="compositionally biased region" description="Polar residues" evidence="2">
    <location>
        <begin position="1553"/>
        <end position="1571"/>
    </location>
</feature>
<feature type="compositionally biased region" description="Polar residues" evidence="2">
    <location>
        <begin position="33"/>
        <end position="45"/>
    </location>
</feature>
<feature type="region of interest" description="Disordered" evidence="2">
    <location>
        <begin position="1430"/>
        <end position="1453"/>
    </location>
</feature>
<feature type="compositionally biased region" description="Basic and acidic residues" evidence="2">
    <location>
        <begin position="533"/>
        <end position="542"/>
    </location>
</feature>
<feature type="compositionally biased region" description="Basic and acidic residues" evidence="2">
    <location>
        <begin position="1397"/>
        <end position="1407"/>
    </location>
</feature>
<feature type="region of interest" description="Disordered" evidence="2">
    <location>
        <begin position="406"/>
        <end position="463"/>
    </location>
</feature>
<feature type="compositionally biased region" description="Basic and acidic residues" evidence="2">
    <location>
        <begin position="562"/>
        <end position="583"/>
    </location>
</feature>
<feature type="coiled-coil region" evidence="1">
    <location>
        <begin position="2013"/>
        <end position="2146"/>
    </location>
</feature>
<comment type="caution">
    <text evidence="3">The sequence shown here is derived from an EMBL/GenBank/DDBJ whole genome shotgun (WGS) entry which is preliminary data.</text>
</comment>
<feature type="compositionally biased region" description="Polar residues" evidence="2">
    <location>
        <begin position="937"/>
        <end position="947"/>
    </location>
</feature>